<dbReference type="Pfam" id="PF12752">
    <property type="entry name" value="SUZ"/>
    <property type="match status" value="1"/>
</dbReference>
<dbReference type="InterPro" id="IPR036867">
    <property type="entry name" value="R3H_dom_sf"/>
</dbReference>
<dbReference type="EMBL" id="PDCK01000041">
    <property type="protein sequence ID" value="PRQ41564.1"/>
    <property type="molecule type" value="Genomic_DNA"/>
</dbReference>
<feature type="domain" description="R3H" evidence="3">
    <location>
        <begin position="23"/>
        <end position="88"/>
    </location>
</feature>
<reference evidence="5 6" key="1">
    <citation type="journal article" date="2018" name="Nat. Genet.">
        <title>The Rosa genome provides new insights in the design of modern roses.</title>
        <authorList>
            <person name="Bendahmane M."/>
        </authorList>
    </citation>
    <scope>NUCLEOTIDE SEQUENCE [LARGE SCALE GENOMIC DNA]</scope>
    <source>
        <strain evidence="6">cv. Old Blush</strain>
    </source>
</reference>
<dbReference type="Proteomes" id="UP000238479">
    <property type="component" value="Chromosome 3"/>
</dbReference>
<evidence type="ECO:0000256" key="2">
    <source>
        <dbReference type="SAM" id="MobiDB-lite"/>
    </source>
</evidence>
<evidence type="ECO:0000313" key="6">
    <source>
        <dbReference type="Proteomes" id="UP000238479"/>
    </source>
</evidence>
<dbReference type="InterPro" id="IPR024771">
    <property type="entry name" value="SUZ"/>
</dbReference>
<protein>
    <submittedName>
        <fullName evidence="5">Putative R3H domain, SUZ domain-containing protein</fullName>
    </submittedName>
</protein>
<feature type="region of interest" description="Disordered" evidence="2">
    <location>
        <begin position="184"/>
        <end position="205"/>
    </location>
</feature>
<dbReference type="GO" id="GO:0003676">
    <property type="term" value="F:nucleic acid binding"/>
    <property type="evidence" value="ECO:0007669"/>
    <property type="project" value="UniProtKB-UniRule"/>
</dbReference>
<name>A0A2P6R557_ROSCH</name>
<dbReference type="Gene3D" id="3.30.1370.50">
    <property type="entry name" value="R3H-like domain"/>
    <property type="match status" value="1"/>
</dbReference>
<gene>
    <name evidence="5" type="ORF">RchiOBHm_Chr3g0448201</name>
</gene>
<dbReference type="OrthoDB" id="278430at2759"/>
<organism evidence="5 6">
    <name type="scientific">Rosa chinensis</name>
    <name type="common">China rose</name>
    <dbReference type="NCBI Taxonomy" id="74649"/>
    <lineage>
        <taxon>Eukaryota</taxon>
        <taxon>Viridiplantae</taxon>
        <taxon>Streptophyta</taxon>
        <taxon>Embryophyta</taxon>
        <taxon>Tracheophyta</taxon>
        <taxon>Spermatophyta</taxon>
        <taxon>Magnoliopsida</taxon>
        <taxon>eudicotyledons</taxon>
        <taxon>Gunneridae</taxon>
        <taxon>Pentapetalae</taxon>
        <taxon>rosids</taxon>
        <taxon>fabids</taxon>
        <taxon>Rosales</taxon>
        <taxon>Rosaceae</taxon>
        <taxon>Rosoideae</taxon>
        <taxon>Rosoideae incertae sedis</taxon>
        <taxon>Rosa</taxon>
    </lineage>
</organism>
<dbReference type="PROSITE" id="PS51673">
    <property type="entry name" value="SUZ"/>
    <property type="match status" value="1"/>
</dbReference>
<evidence type="ECO:0000256" key="1">
    <source>
        <dbReference type="ARBA" id="ARBA00022553"/>
    </source>
</evidence>
<dbReference type="SMART" id="SM00393">
    <property type="entry name" value="R3H"/>
    <property type="match status" value="1"/>
</dbReference>
<dbReference type="Gramene" id="PRQ41564">
    <property type="protein sequence ID" value="PRQ41564"/>
    <property type="gene ID" value="RchiOBHm_Chr3g0448201"/>
</dbReference>
<evidence type="ECO:0000313" key="5">
    <source>
        <dbReference type="EMBL" id="PRQ41564.1"/>
    </source>
</evidence>
<comment type="caution">
    <text evidence="5">The sequence shown here is derived from an EMBL/GenBank/DDBJ whole genome shotgun (WGS) entry which is preliminary data.</text>
</comment>
<dbReference type="STRING" id="74649.A0A2P6R557"/>
<evidence type="ECO:0000259" key="3">
    <source>
        <dbReference type="PROSITE" id="PS51061"/>
    </source>
</evidence>
<proteinExistence type="predicted"/>
<feature type="domain" description="SUZ" evidence="4">
    <location>
        <begin position="91"/>
        <end position="156"/>
    </location>
</feature>
<dbReference type="InterPro" id="IPR051937">
    <property type="entry name" value="R3H_domain_containing"/>
</dbReference>
<dbReference type="CDD" id="cd02642">
    <property type="entry name" value="R3H_encore_like"/>
    <property type="match status" value="1"/>
</dbReference>
<dbReference type="AlphaFoldDB" id="A0A2P6R557"/>
<accession>A0A2P6R557</accession>
<feature type="region of interest" description="Disordered" evidence="2">
    <location>
        <begin position="243"/>
        <end position="329"/>
    </location>
</feature>
<keyword evidence="1" id="KW-0597">Phosphoprotein</keyword>
<evidence type="ECO:0000259" key="4">
    <source>
        <dbReference type="PROSITE" id="PS51673"/>
    </source>
</evidence>
<dbReference type="SUPFAM" id="SSF82708">
    <property type="entry name" value="R3H domain"/>
    <property type="match status" value="1"/>
</dbReference>
<dbReference type="PANTHER" id="PTHR15672">
    <property type="entry name" value="CAMP-REGULATED PHOSPHOPROTEIN 21 RELATED R3H DOMAIN CONTAINING PROTEIN"/>
    <property type="match status" value="1"/>
</dbReference>
<feature type="compositionally biased region" description="Basic and acidic residues" evidence="2">
    <location>
        <begin position="257"/>
        <end position="269"/>
    </location>
</feature>
<keyword evidence="6" id="KW-1185">Reference proteome</keyword>
<feature type="compositionally biased region" description="Basic and acidic residues" evidence="2">
    <location>
        <begin position="284"/>
        <end position="297"/>
    </location>
</feature>
<dbReference type="PROSITE" id="PS51061">
    <property type="entry name" value="R3H"/>
    <property type="match status" value="1"/>
</dbReference>
<dbReference type="InterPro" id="IPR001374">
    <property type="entry name" value="R3H_dom"/>
</dbReference>
<dbReference type="PANTHER" id="PTHR15672:SF25">
    <property type="entry name" value="OS01G0100600 PROTEIN"/>
    <property type="match status" value="1"/>
</dbReference>
<dbReference type="OMA" id="CERNVSD"/>
<sequence length="329" mass="36454">MSMTQFAMVEELASLVKDNLSCKHLILSVEEALVDFLQSDTSSSGVLQLEPMNSYNRLLLHRLADIFGFSHESVGEGEERHLVLERCPETSIPSILVSDILWQYDEPESPMTSHLLLKRSEAPPVLRKKSPPLQHSLEEREAAYLAARERIFSRDLGEVKESVTQRQRNVPVVARRMIAHALGKRINPSSQDATNEDCNASRGLSDKLNCQGKVEVETNLIVEACHQTLTPLDQNVNSCGEVKKNNRSLNASPPSLSERKTSQKQDDKISGAVSSISQNGRKGHGADEEDIKREHLGAAKRMFAHALGMRSGKNGVSSKGSEIKHVNME</sequence>
<feature type="compositionally biased region" description="Polar residues" evidence="2">
    <location>
        <begin position="187"/>
        <end position="198"/>
    </location>
</feature>
<dbReference type="Pfam" id="PF01424">
    <property type="entry name" value="R3H"/>
    <property type="match status" value="1"/>
</dbReference>